<comment type="caution">
    <text evidence="2">The sequence shown here is derived from an EMBL/GenBank/DDBJ whole genome shotgun (WGS) entry which is preliminary data.</text>
</comment>
<gene>
    <name evidence="2" type="ORF">E8E12_011295</name>
</gene>
<feature type="compositionally biased region" description="Basic and acidic residues" evidence="1">
    <location>
        <begin position="85"/>
        <end position="101"/>
    </location>
</feature>
<accession>A0A9P5C6T6</accession>
<evidence type="ECO:0000313" key="2">
    <source>
        <dbReference type="EMBL" id="KAF3047112.1"/>
    </source>
</evidence>
<dbReference type="OrthoDB" id="3945172at2759"/>
<feature type="compositionally biased region" description="Basic and acidic residues" evidence="1">
    <location>
        <begin position="48"/>
        <end position="63"/>
    </location>
</feature>
<dbReference type="Proteomes" id="UP000758155">
    <property type="component" value="Unassembled WGS sequence"/>
</dbReference>
<feature type="compositionally biased region" description="Low complexity" evidence="1">
    <location>
        <begin position="1"/>
        <end position="13"/>
    </location>
</feature>
<evidence type="ECO:0000256" key="1">
    <source>
        <dbReference type="SAM" id="MobiDB-lite"/>
    </source>
</evidence>
<keyword evidence="3" id="KW-1185">Reference proteome</keyword>
<dbReference type="AlphaFoldDB" id="A0A9P5C6T6"/>
<feature type="compositionally biased region" description="Basic and acidic residues" evidence="1">
    <location>
        <begin position="112"/>
        <end position="121"/>
    </location>
</feature>
<feature type="region of interest" description="Disordered" evidence="1">
    <location>
        <begin position="1"/>
        <end position="121"/>
    </location>
</feature>
<proteinExistence type="predicted"/>
<sequence>MLRTFTRSSRTLRIASVRPFSQSAAQRVEGYPNNASTNSKTDTSMLPDDEHSVNKAKKGDKNDVQTSNLSDGLKSAKEGTGGHATEGRDSAGGKEKTKQEFPEAPDPAIGMQDERGGRGGR</sequence>
<evidence type="ECO:0000313" key="3">
    <source>
        <dbReference type="Proteomes" id="UP000758155"/>
    </source>
</evidence>
<protein>
    <submittedName>
        <fullName evidence="2">Uncharacterized protein</fullName>
    </submittedName>
</protein>
<organism evidence="2 3">
    <name type="scientific">Didymella heteroderae</name>
    <dbReference type="NCBI Taxonomy" id="1769908"/>
    <lineage>
        <taxon>Eukaryota</taxon>
        <taxon>Fungi</taxon>
        <taxon>Dikarya</taxon>
        <taxon>Ascomycota</taxon>
        <taxon>Pezizomycotina</taxon>
        <taxon>Dothideomycetes</taxon>
        <taxon>Pleosporomycetidae</taxon>
        <taxon>Pleosporales</taxon>
        <taxon>Pleosporineae</taxon>
        <taxon>Didymellaceae</taxon>
        <taxon>Didymella</taxon>
    </lineage>
</organism>
<dbReference type="EMBL" id="SWKV01000003">
    <property type="protein sequence ID" value="KAF3047112.1"/>
    <property type="molecule type" value="Genomic_DNA"/>
</dbReference>
<reference evidence="2" key="1">
    <citation type="submission" date="2019-04" db="EMBL/GenBank/DDBJ databases">
        <title>Sequencing of skin fungus with MAO and IRED activity.</title>
        <authorList>
            <person name="Marsaioli A.J."/>
            <person name="Bonatto J.M.C."/>
            <person name="Reis Junior O."/>
        </authorList>
    </citation>
    <scope>NUCLEOTIDE SEQUENCE</scope>
    <source>
        <strain evidence="2">28M1</strain>
    </source>
</reference>
<feature type="compositionally biased region" description="Polar residues" evidence="1">
    <location>
        <begin position="33"/>
        <end position="44"/>
    </location>
</feature>
<name>A0A9P5C6T6_9PLEO</name>